<reference evidence="2 5" key="2">
    <citation type="submission" date="2023-11" db="EMBL/GenBank/DDBJ databases">
        <title>MicrobeMod: A computational toolkit for identifying prokaryotic methylation and restriction-modification with nanopore sequencing.</title>
        <authorList>
            <person name="Crits-Christoph A."/>
            <person name="Kang S.C."/>
            <person name="Lee H."/>
            <person name="Ostrov N."/>
        </authorList>
    </citation>
    <scope>NUCLEOTIDE SEQUENCE [LARGE SCALE GENOMIC DNA]</scope>
    <source>
        <strain evidence="2 5">ATCC 29145</strain>
    </source>
</reference>
<accession>A0A4D8QUQ6</accession>
<feature type="region of interest" description="Disordered" evidence="1">
    <location>
        <begin position="196"/>
        <end position="227"/>
    </location>
</feature>
<dbReference type="EMBL" id="CP032342">
    <property type="protein sequence ID" value="QCO12840.1"/>
    <property type="molecule type" value="Genomic_DNA"/>
</dbReference>
<gene>
    <name evidence="3" type="ORF">D3868_27925</name>
    <name evidence="2" type="ORF">SIM66_00745</name>
</gene>
<name>A0A4D8QUQ6_AZOBR</name>
<keyword evidence="5" id="KW-1185">Reference proteome</keyword>
<evidence type="ECO:0000256" key="1">
    <source>
        <dbReference type="SAM" id="MobiDB-lite"/>
    </source>
</evidence>
<keyword evidence="3" id="KW-0614">Plasmid</keyword>
<evidence type="ECO:0000313" key="3">
    <source>
        <dbReference type="EMBL" id="QCO12840.1"/>
    </source>
</evidence>
<dbReference type="EMBL" id="JAWXYC010000001">
    <property type="protein sequence ID" value="MDX5949737.1"/>
    <property type="molecule type" value="Genomic_DNA"/>
</dbReference>
<dbReference type="AlphaFoldDB" id="A0A4D8QUQ6"/>
<dbReference type="Proteomes" id="UP001277471">
    <property type="component" value="Unassembled WGS sequence"/>
</dbReference>
<dbReference type="Proteomes" id="UP000298774">
    <property type="component" value="Plasmid p3"/>
</dbReference>
<dbReference type="RefSeq" id="WP_015989347.1">
    <property type="nucleotide sequence ID" value="NZ_CP032342.1"/>
</dbReference>
<evidence type="ECO:0000313" key="4">
    <source>
        <dbReference type="Proteomes" id="UP000298774"/>
    </source>
</evidence>
<reference evidence="3 4" key="1">
    <citation type="submission" date="2018-09" db="EMBL/GenBank/DDBJ databases">
        <title>Whole genome based analysis of evolution and adaptive divergence in Indian and Brazilian strains of Azospirillum brasilense.</title>
        <authorList>
            <person name="Singh C."/>
            <person name="Tripathi A.K."/>
        </authorList>
    </citation>
    <scope>NUCLEOTIDE SEQUENCE [LARGE SCALE GENOMIC DNA]</scope>
    <source>
        <strain evidence="3 4">MTCC4038</strain>
        <plasmid evidence="3 4">p3</plasmid>
    </source>
</reference>
<sequence>MGKAAAFSGQLKVFVDQNLSPQAQSAALAKAAKDKLRELIQTGRASDNFRRFVDGAEGVVEDRVGPAPHGQIVYRFNALGAISTFALSFLVNRSPQKSGRFRKGFYLGIDGRFVPMAQFNPDALTANVKEIVIGNVEPYARKVDVQLIGGRKMTFSVPPGLYDDAVKAIRSRYGSLVDVKRVYTMRFPNQYVLKQEQHHKSGRYQGRSRKRAGKPVESPAIVITPRR</sequence>
<evidence type="ECO:0000313" key="5">
    <source>
        <dbReference type="Proteomes" id="UP001277471"/>
    </source>
</evidence>
<organism evidence="3 4">
    <name type="scientific">Azospirillum brasilense</name>
    <dbReference type="NCBI Taxonomy" id="192"/>
    <lineage>
        <taxon>Bacteria</taxon>
        <taxon>Pseudomonadati</taxon>
        <taxon>Pseudomonadota</taxon>
        <taxon>Alphaproteobacteria</taxon>
        <taxon>Rhodospirillales</taxon>
        <taxon>Azospirillaceae</taxon>
        <taxon>Azospirillum</taxon>
    </lineage>
</organism>
<protein>
    <submittedName>
        <fullName evidence="3">Uncharacterized protein</fullName>
    </submittedName>
</protein>
<geneLocation type="plasmid" evidence="3 4">
    <name>p3</name>
</geneLocation>
<feature type="compositionally biased region" description="Basic residues" evidence="1">
    <location>
        <begin position="200"/>
        <end position="213"/>
    </location>
</feature>
<evidence type="ECO:0000313" key="2">
    <source>
        <dbReference type="EMBL" id="MDX5949737.1"/>
    </source>
</evidence>
<dbReference type="GeneID" id="56447861"/>
<proteinExistence type="predicted"/>